<evidence type="ECO:0000313" key="7">
    <source>
        <dbReference type="Proteomes" id="UP000467840"/>
    </source>
</evidence>
<dbReference type="AlphaFoldDB" id="A0A6A6LQV8"/>
<dbReference type="GO" id="GO:0005886">
    <property type="term" value="C:plasma membrane"/>
    <property type="evidence" value="ECO:0007669"/>
    <property type="project" value="TreeGrafter"/>
</dbReference>
<feature type="transmembrane region" description="Helical" evidence="5">
    <location>
        <begin position="111"/>
        <end position="131"/>
    </location>
</feature>
<dbReference type="InterPro" id="IPR003689">
    <property type="entry name" value="ZIP"/>
</dbReference>
<keyword evidence="7" id="KW-1185">Reference proteome</keyword>
<evidence type="ECO:0000256" key="3">
    <source>
        <dbReference type="ARBA" id="ARBA00022989"/>
    </source>
</evidence>
<keyword evidence="3 5" id="KW-1133">Transmembrane helix</keyword>
<proteinExistence type="predicted"/>
<organism evidence="6 7">
    <name type="scientific">Hevea brasiliensis</name>
    <name type="common">Para rubber tree</name>
    <name type="synonym">Siphonia brasiliensis</name>
    <dbReference type="NCBI Taxonomy" id="3981"/>
    <lineage>
        <taxon>Eukaryota</taxon>
        <taxon>Viridiplantae</taxon>
        <taxon>Streptophyta</taxon>
        <taxon>Embryophyta</taxon>
        <taxon>Tracheophyta</taxon>
        <taxon>Spermatophyta</taxon>
        <taxon>Magnoliopsida</taxon>
        <taxon>eudicotyledons</taxon>
        <taxon>Gunneridae</taxon>
        <taxon>Pentapetalae</taxon>
        <taxon>rosids</taxon>
        <taxon>fabids</taxon>
        <taxon>Malpighiales</taxon>
        <taxon>Euphorbiaceae</taxon>
        <taxon>Crotonoideae</taxon>
        <taxon>Micrandreae</taxon>
        <taxon>Hevea</taxon>
    </lineage>
</organism>
<feature type="transmembrane region" description="Helical" evidence="5">
    <location>
        <begin position="185"/>
        <end position="208"/>
    </location>
</feature>
<keyword evidence="2 5" id="KW-0812">Transmembrane</keyword>
<comment type="caution">
    <text evidence="6">The sequence shown here is derived from an EMBL/GenBank/DDBJ whole genome shotgun (WGS) entry which is preliminary data.</text>
</comment>
<evidence type="ECO:0000256" key="5">
    <source>
        <dbReference type="SAM" id="Phobius"/>
    </source>
</evidence>
<sequence>MSIPSFATVYCDGDIIMDEEGYDYCGGSSTVITICRRMDFGNLGDGSVKLECMGLANDDNVNIMFNFIDQIGGMLSIELYVDIFRPNASASDVSNACTQQQEEGQALKYKLGSVASILVAGAFGVSLPFLANKIPTLRPENDIFFMIKAFATGIILANGFIHILPEAFNDLTSGLEQNPCRNFPFTGFVAMMSTIGTLMVDSFTTGFYKRLHFNKNKHANEDEERAEEDEHSGRLHVHTYAIHVMPMVLLPFLRI</sequence>
<accession>A0A6A6LQV8</accession>
<evidence type="ECO:0000256" key="2">
    <source>
        <dbReference type="ARBA" id="ARBA00022692"/>
    </source>
</evidence>
<evidence type="ECO:0000256" key="1">
    <source>
        <dbReference type="ARBA" id="ARBA00004141"/>
    </source>
</evidence>
<dbReference type="Pfam" id="PF02535">
    <property type="entry name" value="Zip"/>
    <property type="match status" value="1"/>
</dbReference>
<feature type="transmembrane region" description="Helical" evidence="5">
    <location>
        <begin position="143"/>
        <end position="165"/>
    </location>
</feature>
<dbReference type="Proteomes" id="UP000467840">
    <property type="component" value="Chromosome 16"/>
</dbReference>
<keyword evidence="4 5" id="KW-0472">Membrane</keyword>
<dbReference type="EMBL" id="JAAGAX010000009">
    <property type="protein sequence ID" value="KAF2302897.1"/>
    <property type="molecule type" value="Genomic_DNA"/>
</dbReference>
<dbReference type="PANTHER" id="PTHR11040">
    <property type="entry name" value="ZINC/IRON TRANSPORTER"/>
    <property type="match status" value="1"/>
</dbReference>
<protein>
    <submittedName>
        <fullName evidence="6">Uncharacterized protein</fullName>
    </submittedName>
</protein>
<evidence type="ECO:0000256" key="4">
    <source>
        <dbReference type="ARBA" id="ARBA00023136"/>
    </source>
</evidence>
<evidence type="ECO:0000313" key="6">
    <source>
        <dbReference type="EMBL" id="KAF2302897.1"/>
    </source>
</evidence>
<name>A0A6A6LQV8_HEVBR</name>
<comment type="subcellular location">
    <subcellularLocation>
        <location evidence="1">Membrane</location>
        <topology evidence="1">Multi-pass membrane protein</topology>
    </subcellularLocation>
</comment>
<dbReference type="GO" id="GO:0005385">
    <property type="term" value="F:zinc ion transmembrane transporter activity"/>
    <property type="evidence" value="ECO:0007669"/>
    <property type="project" value="TreeGrafter"/>
</dbReference>
<reference evidence="6 7" key="1">
    <citation type="journal article" date="2020" name="Mol. Plant">
        <title>The Chromosome-Based Rubber Tree Genome Provides New Insights into Spurge Genome Evolution and Rubber Biosynthesis.</title>
        <authorList>
            <person name="Liu J."/>
            <person name="Shi C."/>
            <person name="Shi C.C."/>
            <person name="Li W."/>
            <person name="Zhang Q.J."/>
            <person name="Zhang Y."/>
            <person name="Li K."/>
            <person name="Lu H.F."/>
            <person name="Shi C."/>
            <person name="Zhu S.T."/>
            <person name="Xiao Z.Y."/>
            <person name="Nan H."/>
            <person name="Yue Y."/>
            <person name="Zhu X.G."/>
            <person name="Wu Y."/>
            <person name="Hong X.N."/>
            <person name="Fan G.Y."/>
            <person name="Tong Y."/>
            <person name="Zhang D."/>
            <person name="Mao C.L."/>
            <person name="Liu Y.L."/>
            <person name="Hao S.J."/>
            <person name="Liu W.Q."/>
            <person name="Lv M.Q."/>
            <person name="Zhang H.B."/>
            <person name="Liu Y."/>
            <person name="Hu-Tang G.R."/>
            <person name="Wang J.P."/>
            <person name="Wang J.H."/>
            <person name="Sun Y.H."/>
            <person name="Ni S.B."/>
            <person name="Chen W.B."/>
            <person name="Zhang X.C."/>
            <person name="Jiao Y.N."/>
            <person name="Eichler E.E."/>
            <person name="Li G.H."/>
            <person name="Liu X."/>
            <person name="Gao L.Z."/>
        </authorList>
    </citation>
    <scope>NUCLEOTIDE SEQUENCE [LARGE SCALE GENOMIC DNA]</scope>
    <source>
        <strain evidence="7">cv. GT1</strain>
        <tissue evidence="6">Leaf</tissue>
    </source>
</reference>
<gene>
    <name evidence="6" type="ORF">GH714_010725</name>
</gene>
<dbReference type="PANTHER" id="PTHR11040:SF181">
    <property type="entry name" value="ZINC TRANSPORTER 1"/>
    <property type="match status" value="1"/>
</dbReference>